<gene>
    <name evidence="3" type="ORF">QT716_11215</name>
</gene>
<proteinExistence type="predicted"/>
<feature type="domain" description="DUF3298" evidence="2">
    <location>
        <begin position="196"/>
        <end position="275"/>
    </location>
</feature>
<keyword evidence="1" id="KW-0472">Membrane</keyword>
<sequence>MKQLKNLKKEYEDIDIPAELDEMVRQSIQKAASTKKKRSFVKRYVLSSAAAAALFVGSINASPAFANSLVNIPVLGSIVEVFTVQTLTLDEETYQANLETPAIDGLENEGLQSALNGKYIEENEKLFKQFKEDIGDMEEAGSGHLGIDTGYEVKTDTDQLLSIARYEVTTAGSSSADMQYDTIDKQNNILITLPSLFKDESYIAVINSYIKDEMERQMARDGNTAYFSTEEEGLEFSSIQADQNFYITEDHKLVISFDKYEIAPGYMGVVTFEIPSDILSDALVGDAYIR</sequence>
<name>A0ABU4G2P0_9BACL</name>
<dbReference type="Proteomes" id="UP001280629">
    <property type="component" value="Unassembled WGS sequence"/>
</dbReference>
<dbReference type="Gene3D" id="3.30.565.40">
    <property type="entry name" value="Fervidobacterium nodosum Rt17-B1 like"/>
    <property type="match status" value="1"/>
</dbReference>
<evidence type="ECO:0000313" key="3">
    <source>
        <dbReference type="EMBL" id="MDW0110605.1"/>
    </source>
</evidence>
<keyword evidence="1" id="KW-0812">Transmembrane</keyword>
<dbReference type="Gene3D" id="3.90.640.20">
    <property type="entry name" value="Heat-shock cognate protein, ATPase"/>
    <property type="match status" value="1"/>
</dbReference>
<accession>A0ABU4G2P0</accession>
<evidence type="ECO:0000259" key="2">
    <source>
        <dbReference type="Pfam" id="PF11738"/>
    </source>
</evidence>
<evidence type="ECO:0000256" key="1">
    <source>
        <dbReference type="SAM" id="Phobius"/>
    </source>
</evidence>
<dbReference type="InterPro" id="IPR037126">
    <property type="entry name" value="PdaC/RsiV-like_sf"/>
</dbReference>
<dbReference type="Pfam" id="PF11738">
    <property type="entry name" value="DUF3298"/>
    <property type="match status" value="1"/>
</dbReference>
<dbReference type="EMBL" id="JAUBDH010000006">
    <property type="protein sequence ID" value="MDW0110605.1"/>
    <property type="molecule type" value="Genomic_DNA"/>
</dbReference>
<dbReference type="InterPro" id="IPR021729">
    <property type="entry name" value="DUF3298"/>
</dbReference>
<keyword evidence="1" id="KW-1133">Transmembrane helix</keyword>
<evidence type="ECO:0000313" key="4">
    <source>
        <dbReference type="Proteomes" id="UP001280629"/>
    </source>
</evidence>
<dbReference type="RefSeq" id="WP_317936164.1">
    <property type="nucleotide sequence ID" value="NZ_JAUBDH010000006.1"/>
</dbReference>
<reference evidence="3 4" key="1">
    <citation type="submission" date="2023-06" db="EMBL/GenBank/DDBJ databases">
        <title>Sporosarcina sp. nov., isolated from Korean traditional fermented seafood 'Jeotgal'.</title>
        <authorList>
            <person name="Yang A.-I."/>
            <person name="Shin N.-R."/>
        </authorList>
    </citation>
    <scope>NUCLEOTIDE SEQUENCE [LARGE SCALE GENOMIC DNA]</scope>
    <source>
        <strain evidence="3 4">KCTC3840</strain>
    </source>
</reference>
<organism evidence="3 4">
    <name type="scientific">Sporosarcina aquimarina</name>
    <dbReference type="NCBI Taxonomy" id="114975"/>
    <lineage>
        <taxon>Bacteria</taxon>
        <taxon>Bacillati</taxon>
        <taxon>Bacillota</taxon>
        <taxon>Bacilli</taxon>
        <taxon>Bacillales</taxon>
        <taxon>Caryophanaceae</taxon>
        <taxon>Sporosarcina</taxon>
    </lineage>
</organism>
<protein>
    <submittedName>
        <fullName evidence="3">RsiV family protein</fullName>
    </submittedName>
</protein>
<comment type="caution">
    <text evidence="3">The sequence shown here is derived from an EMBL/GenBank/DDBJ whole genome shotgun (WGS) entry which is preliminary data.</text>
</comment>
<keyword evidence="4" id="KW-1185">Reference proteome</keyword>
<feature type="transmembrane region" description="Helical" evidence="1">
    <location>
        <begin position="44"/>
        <end position="65"/>
    </location>
</feature>